<organism evidence="2">
    <name type="scientific">uncultured Ramlibacter sp</name>
    <dbReference type="NCBI Taxonomy" id="260755"/>
    <lineage>
        <taxon>Bacteria</taxon>
        <taxon>Pseudomonadati</taxon>
        <taxon>Pseudomonadota</taxon>
        <taxon>Betaproteobacteria</taxon>
        <taxon>Burkholderiales</taxon>
        <taxon>Comamonadaceae</taxon>
        <taxon>Ramlibacter</taxon>
        <taxon>environmental samples</taxon>
    </lineage>
</organism>
<keyword evidence="2" id="KW-0436">Ligase</keyword>
<feature type="compositionally biased region" description="Basic residues" evidence="1">
    <location>
        <begin position="120"/>
        <end position="134"/>
    </location>
</feature>
<dbReference type="EMBL" id="CADCUX010000634">
    <property type="protein sequence ID" value="CAA9436388.1"/>
    <property type="molecule type" value="Genomic_DNA"/>
</dbReference>
<gene>
    <name evidence="2" type="ORF">AVDCRST_MAG51-2956</name>
</gene>
<feature type="compositionally biased region" description="Low complexity" evidence="1">
    <location>
        <begin position="296"/>
        <end position="315"/>
    </location>
</feature>
<reference evidence="2" key="1">
    <citation type="submission" date="2020-02" db="EMBL/GenBank/DDBJ databases">
        <authorList>
            <person name="Meier V. D."/>
        </authorList>
    </citation>
    <scope>NUCLEOTIDE SEQUENCE</scope>
    <source>
        <strain evidence="2">AVDCRST_MAG51</strain>
    </source>
</reference>
<evidence type="ECO:0000256" key="1">
    <source>
        <dbReference type="SAM" id="MobiDB-lite"/>
    </source>
</evidence>
<accession>A0A6J4Q907</accession>
<feature type="non-terminal residue" evidence="2">
    <location>
        <position position="315"/>
    </location>
</feature>
<name>A0A6J4Q907_9BURK</name>
<feature type="compositionally biased region" description="Basic and acidic residues" evidence="1">
    <location>
        <begin position="271"/>
        <end position="290"/>
    </location>
</feature>
<feature type="compositionally biased region" description="Basic residues" evidence="1">
    <location>
        <begin position="231"/>
        <end position="241"/>
    </location>
</feature>
<dbReference type="GO" id="GO:0016874">
    <property type="term" value="F:ligase activity"/>
    <property type="evidence" value="ECO:0007669"/>
    <property type="project" value="UniProtKB-KW"/>
</dbReference>
<sequence length="315" mass="34553">SHARRHRRRLAAAGLHVRPGRHADLSDVVGFVGVFPGGPLHTRVAGAHHPGGRRHHLLHRPHLLPPDGAVRAPAGRGQAAHLRQRRRGPAGRHPATLEAGHWHRDDGRHRRHGDVPHLHLVGRRRRAAGRHRQGRAGLPGAGGGRRRPRSAARHGRKAGRDRPYGLPLPRRSAPGQLRQGRLELPGRRLRAGRRRLLLLPGTGRRHDHHGGLQRGRPGSRGRPAAPPCGGRMRRHRQAGRGARHDRQGLLRAQARARARRSDDAPAAGPRQIDDRTLQVPARDRVREQPAAHRNRQAPALQAAPGAAIPGGRRGL</sequence>
<feature type="compositionally biased region" description="Basic residues" evidence="1">
    <location>
        <begin position="144"/>
        <end position="157"/>
    </location>
</feature>
<feature type="compositionally biased region" description="Basic and acidic residues" evidence="1">
    <location>
        <begin position="100"/>
        <end position="117"/>
    </location>
</feature>
<feature type="compositionally biased region" description="Basic residues" evidence="1">
    <location>
        <begin position="187"/>
        <end position="196"/>
    </location>
</feature>
<proteinExistence type="predicted"/>
<evidence type="ECO:0000313" key="2">
    <source>
        <dbReference type="EMBL" id="CAA9436388.1"/>
    </source>
</evidence>
<dbReference type="AlphaFoldDB" id="A0A6J4Q907"/>
<protein>
    <submittedName>
        <fullName evidence="2">Acyl-coenzyme A synthetases/AMP-(Fatty) acid ligases</fullName>
    </submittedName>
</protein>
<feature type="non-terminal residue" evidence="2">
    <location>
        <position position="1"/>
    </location>
</feature>
<feature type="region of interest" description="Disordered" evidence="1">
    <location>
        <begin position="64"/>
        <end position="315"/>
    </location>
</feature>
<feature type="compositionally biased region" description="Low complexity" evidence="1">
    <location>
        <begin position="214"/>
        <end position="230"/>
    </location>
</feature>